<name>A0A0F9LS19_9ZZZZ</name>
<protein>
    <submittedName>
        <fullName evidence="1">Uncharacterized protein</fullName>
    </submittedName>
</protein>
<organism evidence="1">
    <name type="scientific">marine sediment metagenome</name>
    <dbReference type="NCBI Taxonomy" id="412755"/>
    <lineage>
        <taxon>unclassified sequences</taxon>
        <taxon>metagenomes</taxon>
        <taxon>ecological metagenomes</taxon>
    </lineage>
</organism>
<dbReference type="AlphaFoldDB" id="A0A0F9LS19"/>
<sequence length="41" mass="5126">MIYFTDKVDKKYQIEKLKELYSDFDSFEISFHKWDDDLESK</sequence>
<gene>
    <name evidence="1" type="ORF">LCGC14_1547890</name>
</gene>
<dbReference type="EMBL" id="LAZR01011790">
    <property type="protein sequence ID" value="KKM59716.1"/>
    <property type="molecule type" value="Genomic_DNA"/>
</dbReference>
<accession>A0A0F9LS19</accession>
<evidence type="ECO:0000313" key="1">
    <source>
        <dbReference type="EMBL" id="KKM59716.1"/>
    </source>
</evidence>
<reference evidence="1" key="1">
    <citation type="journal article" date="2015" name="Nature">
        <title>Complex archaea that bridge the gap between prokaryotes and eukaryotes.</title>
        <authorList>
            <person name="Spang A."/>
            <person name="Saw J.H."/>
            <person name="Jorgensen S.L."/>
            <person name="Zaremba-Niedzwiedzka K."/>
            <person name="Martijn J."/>
            <person name="Lind A.E."/>
            <person name="van Eijk R."/>
            <person name="Schleper C."/>
            <person name="Guy L."/>
            <person name="Ettema T.J."/>
        </authorList>
    </citation>
    <scope>NUCLEOTIDE SEQUENCE</scope>
</reference>
<proteinExistence type="predicted"/>
<comment type="caution">
    <text evidence="1">The sequence shown here is derived from an EMBL/GenBank/DDBJ whole genome shotgun (WGS) entry which is preliminary data.</text>
</comment>